<reference evidence="1 2" key="1">
    <citation type="journal article" date="2018" name="J. Allergy Clin. Immunol.">
        <title>High-quality assembly of Dermatophagoides pteronyssinus genome and transcriptome reveals a wide range of novel allergens.</title>
        <authorList>
            <person name="Liu X.Y."/>
            <person name="Yang K.Y."/>
            <person name="Wang M.Q."/>
            <person name="Kwok J.S."/>
            <person name="Zeng X."/>
            <person name="Yang Z."/>
            <person name="Xiao X.J."/>
            <person name="Lau C.P."/>
            <person name="Li Y."/>
            <person name="Huang Z.M."/>
            <person name="Ba J.G."/>
            <person name="Yim A.K."/>
            <person name="Ouyang C.Y."/>
            <person name="Ngai S.M."/>
            <person name="Chan T.F."/>
            <person name="Leung E.L."/>
            <person name="Liu L."/>
            <person name="Liu Z.G."/>
            <person name="Tsui S.K."/>
        </authorList>
    </citation>
    <scope>NUCLEOTIDE SEQUENCE [LARGE SCALE GENOMIC DNA]</scope>
    <source>
        <strain evidence="1">Derp</strain>
    </source>
</reference>
<comment type="caution">
    <text evidence="1">The sequence shown here is derived from an EMBL/GenBank/DDBJ whole genome shotgun (WGS) entry which is preliminary data.</text>
</comment>
<dbReference type="Proteomes" id="UP000887458">
    <property type="component" value="Unassembled WGS sequence"/>
</dbReference>
<proteinExistence type="predicted"/>
<gene>
    <name evidence="1" type="ORF">DERP_002876</name>
</gene>
<keyword evidence="2" id="KW-1185">Reference proteome</keyword>
<sequence length="70" mass="8111">MNQILIQNLFIYLLKNPVESSEFSFSVSNSFVFKPKNTTTPTIYVQLSTGHHSGRIIRYDNNDDDGQHYE</sequence>
<dbReference type="EMBL" id="NJHN03000008">
    <property type="protein sequence ID" value="KAH9426776.1"/>
    <property type="molecule type" value="Genomic_DNA"/>
</dbReference>
<evidence type="ECO:0000313" key="1">
    <source>
        <dbReference type="EMBL" id="KAH9426776.1"/>
    </source>
</evidence>
<protein>
    <submittedName>
        <fullName evidence="1">Uncharacterized protein</fullName>
    </submittedName>
</protein>
<name>A0ABQ8JWW4_DERPT</name>
<accession>A0ABQ8JWW4</accession>
<evidence type="ECO:0000313" key="2">
    <source>
        <dbReference type="Proteomes" id="UP000887458"/>
    </source>
</evidence>
<reference evidence="1 2" key="2">
    <citation type="journal article" date="2022" name="Mol. Biol. Evol.">
        <title>Comparative Genomics Reveals Insights into the Divergent Evolution of Astigmatic Mites and Household Pest Adaptations.</title>
        <authorList>
            <person name="Xiong Q."/>
            <person name="Wan A.T."/>
            <person name="Liu X."/>
            <person name="Fung C.S."/>
            <person name="Xiao X."/>
            <person name="Malainual N."/>
            <person name="Hou J."/>
            <person name="Wang L."/>
            <person name="Wang M."/>
            <person name="Yang K.Y."/>
            <person name="Cui Y."/>
            <person name="Leung E.L."/>
            <person name="Nong W."/>
            <person name="Shin S.K."/>
            <person name="Au S.W."/>
            <person name="Jeong K.Y."/>
            <person name="Chew F.T."/>
            <person name="Hui J.H."/>
            <person name="Leung T.F."/>
            <person name="Tungtrongchitr A."/>
            <person name="Zhong N."/>
            <person name="Liu Z."/>
            <person name="Tsui S.K."/>
        </authorList>
    </citation>
    <scope>NUCLEOTIDE SEQUENCE [LARGE SCALE GENOMIC DNA]</scope>
    <source>
        <strain evidence="1">Derp</strain>
    </source>
</reference>
<organism evidence="1 2">
    <name type="scientific">Dermatophagoides pteronyssinus</name>
    <name type="common">European house dust mite</name>
    <dbReference type="NCBI Taxonomy" id="6956"/>
    <lineage>
        <taxon>Eukaryota</taxon>
        <taxon>Metazoa</taxon>
        <taxon>Ecdysozoa</taxon>
        <taxon>Arthropoda</taxon>
        <taxon>Chelicerata</taxon>
        <taxon>Arachnida</taxon>
        <taxon>Acari</taxon>
        <taxon>Acariformes</taxon>
        <taxon>Sarcoptiformes</taxon>
        <taxon>Astigmata</taxon>
        <taxon>Psoroptidia</taxon>
        <taxon>Analgoidea</taxon>
        <taxon>Pyroglyphidae</taxon>
        <taxon>Dermatophagoidinae</taxon>
        <taxon>Dermatophagoides</taxon>
    </lineage>
</organism>